<sequence>MAQIVTVFWRDIPSQVTAKAGRKQAKVLLPERFQEAIDRAAMRGKLRDTDSYLEHWRRGAPQDCGEDLEAEAARVAAEIEAAYDDQRLRALVESGGAESD</sequence>
<dbReference type="Pfam" id="PF13769">
    <property type="entry name" value="Virulence_fact"/>
    <property type="match status" value="1"/>
</dbReference>
<evidence type="ECO:0000313" key="3">
    <source>
        <dbReference type="Proteomes" id="UP000192917"/>
    </source>
</evidence>
<dbReference type="InterPro" id="IPR025989">
    <property type="entry name" value="Virulence_F_dom"/>
</dbReference>
<evidence type="ECO:0000313" key="2">
    <source>
        <dbReference type="EMBL" id="SMF17729.1"/>
    </source>
</evidence>
<dbReference type="EMBL" id="FWZX01000006">
    <property type="protein sequence ID" value="SMF17729.1"/>
    <property type="molecule type" value="Genomic_DNA"/>
</dbReference>
<accession>A0A1Y6BM93</accession>
<keyword evidence="3" id="KW-1185">Reference proteome</keyword>
<reference evidence="2 3" key="1">
    <citation type="submission" date="2017-04" db="EMBL/GenBank/DDBJ databases">
        <authorList>
            <person name="Afonso C.L."/>
            <person name="Miller P.J."/>
            <person name="Scott M.A."/>
            <person name="Spackman E."/>
            <person name="Goraichik I."/>
            <person name="Dimitrov K.M."/>
            <person name="Suarez D.L."/>
            <person name="Swayne D.E."/>
        </authorList>
    </citation>
    <scope>NUCLEOTIDE SEQUENCE [LARGE SCALE GENOMIC DNA]</scope>
    <source>
        <strain evidence="2 3">USBA 355</strain>
    </source>
</reference>
<protein>
    <submittedName>
        <fullName evidence="2">Virulence factor</fullName>
    </submittedName>
</protein>
<feature type="domain" description="Virulence factor" evidence="1">
    <location>
        <begin position="7"/>
        <end position="92"/>
    </location>
</feature>
<dbReference type="Proteomes" id="UP000192917">
    <property type="component" value="Unassembled WGS sequence"/>
</dbReference>
<dbReference type="STRING" id="560819.SAMN05428998_106117"/>
<dbReference type="AlphaFoldDB" id="A0A1Y6BM93"/>
<proteinExistence type="predicted"/>
<dbReference type="RefSeq" id="WP_085122594.1">
    <property type="nucleotide sequence ID" value="NZ_FWZX01000006.1"/>
</dbReference>
<name>A0A1Y6BM93_9PROT</name>
<evidence type="ECO:0000259" key="1">
    <source>
        <dbReference type="Pfam" id="PF13769"/>
    </source>
</evidence>
<organism evidence="2 3">
    <name type="scientific">Tistlia consotensis USBA 355</name>
    <dbReference type="NCBI Taxonomy" id="560819"/>
    <lineage>
        <taxon>Bacteria</taxon>
        <taxon>Pseudomonadati</taxon>
        <taxon>Pseudomonadota</taxon>
        <taxon>Alphaproteobacteria</taxon>
        <taxon>Rhodospirillales</taxon>
        <taxon>Rhodovibrionaceae</taxon>
        <taxon>Tistlia</taxon>
    </lineage>
</organism>
<gene>
    <name evidence="2" type="ORF">SAMN05428998_106117</name>
</gene>